<dbReference type="GO" id="GO:0035556">
    <property type="term" value="P:intracellular signal transduction"/>
    <property type="evidence" value="ECO:0007669"/>
    <property type="project" value="TreeGrafter"/>
</dbReference>
<dbReference type="GO" id="GO:0005737">
    <property type="term" value="C:cytoplasm"/>
    <property type="evidence" value="ECO:0007669"/>
    <property type="project" value="TreeGrafter"/>
</dbReference>
<dbReference type="PANTHER" id="PTHR24346:SF79">
    <property type="entry name" value="PROTEIN KINASE DOMAIN-CONTAINING PROTEIN"/>
    <property type="match status" value="1"/>
</dbReference>
<evidence type="ECO:0000259" key="3">
    <source>
        <dbReference type="PROSITE" id="PS50011"/>
    </source>
</evidence>
<reference evidence="4" key="2">
    <citation type="submission" date="2023-05" db="EMBL/GenBank/DDBJ databases">
        <authorList>
            <person name="Fouks B."/>
        </authorList>
    </citation>
    <scope>NUCLEOTIDE SEQUENCE</scope>
    <source>
        <strain evidence="4">Stay&amp;Tobe</strain>
        <tissue evidence="4">Testes</tissue>
    </source>
</reference>
<name>A0AAD8A163_DIPPU</name>
<dbReference type="InterPro" id="IPR011009">
    <property type="entry name" value="Kinase-like_dom_sf"/>
</dbReference>
<feature type="non-terminal residue" evidence="4">
    <location>
        <position position="99"/>
    </location>
</feature>
<evidence type="ECO:0000256" key="1">
    <source>
        <dbReference type="ARBA" id="ARBA00022741"/>
    </source>
</evidence>
<evidence type="ECO:0000313" key="5">
    <source>
        <dbReference type="Proteomes" id="UP001233999"/>
    </source>
</evidence>
<reference evidence="4" key="1">
    <citation type="journal article" date="2023" name="IScience">
        <title>Live-bearing cockroach genome reveals convergent evolutionary mechanisms linked to viviparity in insects and beyond.</title>
        <authorList>
            <person name="Fouks B."/>
            <person name="Harrison M.C."/>
            <person name="Mikhailova A.A."/>
            <person name="Marchal E."/>
            <person name="English S."/>
            <person name="Carruthers M."/>
            <person name="Jennings E.C."/>
            <person name="Chiamaka E.L."/>
            <person name="Frigard R.A."/>
            <person name="Pippel M."/>
            <person name="Attardo G.M."/>
            <person name="Benoit J.B."/>
            <person name="Bornberg-Bauer E."/>
            <person name="Tobe S.S."/>
        </authorList>
    </citation>
    <scope>NUCLEOTIDE SEQUENCE</scope>
    <source>
        <strain evidence="4">Stay&amp;Tobe</strain>
    </source>
</reference>
<feature type="non-terminal residue" evidence="4">
    <location>
        <position position="1"/>
    </location>
</feature>
<keyword evidence="1" id="KW-0547">Nucleotide-binding</keyword>
<dbReference type="PANTHER" id="PTHR24346">
    <property type="entry name" value="MAP/MICROTUBULE AFFINITY-REGULATING KINASE"/>
    <property type="match status" value="1"/>
</dbReference>
<dbReference type="PROSITE" id="PS50011">
    <property type="entry name" value="PROTEIN_KINASE_DOM"/>
    <property type="match status" value="1"/>
</dbReference>
<dbReference type="Gene3D" id="1.10.510.10">
    <property type="entry name" value="Transferase(Phosphotransferase) domain 1"/>
    <property type="match status" value="1"/>
</dbReference>
<proteinExistence type="predicted"/>
<dbReference type="Proteomes" id="UP001233999">
    <property type="component" value="Unassembled WGS sequence"/>
</dbReference>
<sequence length="99" mass="11411">VAVKIIDTSQIKEEYVARNLEREARILARLSHPNIVFLYETMRSESLYYMVTELASGGDLCSYIKNHKNGHLDEKLARNFGCQLISAIIHMHKRGVVHR</sequence>
<dbReference type="AlphaFoldDB" id="A0AAD8A163"/>
<dbReference type="InterPro" id="IPR000719">
    <property type="entry name" value="Prot_kinase_dom"/>
</dbReference>
<keyword evidence="2" id="KW-0067">ATP-binding</keyword>
<evidence type="ECO:0000313" key="4">
    <source>
        <dbReference type="EMBL" id="KAJ9589568.1"/>
    </source>
</evidence>
<protein>
    <recommendedName>
        <fullName evidence="3">Protein kinase domain-containing protein</fullName>
    </recommendedName>
</protein>
<comment type="caution">
    <text evidence="4">The sequence shown here is derived from an EMBL/GenBank/DDBJ whole genome shotgun (WGS) entry which is preliminary data.</text>
</comment>
<dbReference type="GO" id="GO:0005524">
    <property type="term" value="F:ATP binding"/>
    <property type="evidence" value="ECO:0007669"/>
    <property type="project" value="UniProtKB-KW"/>
</dbReference>
<organism evidence="4 5">
    <name type="scientific">Diploptera punctata</name>
    <name type="common">Pacific beetle cockroach</name>
    <dbReference type="NCBI Taxonomy" id="6984"/>
    <lineage>
        <taxon>Eukaryota</taxon>
        <taxon>Metazoa</taxon>
        <taxon>Ecdysozoa</taxon>
        <taxon>Arthropoda</taxon>
        <taxon>Hexapoda</taxon>
        <taxon>Insecta</taxon>
        <taxon>Pterygota</taxon>
        <taxon>Neoptera</taxon>
        <taxon>Polyneoptera</taxon>
        <taxon>Dictyoptera</taxon>
        <taxon>Blattodea</taxon>
        <taxon>Blaberoidea</taxon>
        <taxon>Blaberidae</taxon>
        <taxon>Diplopterinae</taxon>
        <taxon>Diploptera</taxon>
    </lineage>
</organism>
<gene>
    <name evidence="4" type="ORF">L9F63_017223</name>
</gene>
<dbReference type="GO" id="GO:0004674">
    <property type="term" value="F:protein serine/threonine kinase activity"/>
    <property type="evidence" value="ECO:0007669"/>
    <property type="project" value="TreeGrafter"/>
</dbReference>
<accession>A0AAD8A163</accession>
<feature type="domain" description="Protein kinase" evidence="3">
    <location>
        <begin position="1"/>
        <end position="99"/>
    </location>
</feature>
<dbReference type="Pfam" id="PF00069">
    <property type="entry name" value="Pkinase"/>
    <property type="match status" value="1"/>
</dbReference>
<keyword evidence="5" id="KW-1185">Reference proteome</keyword>
<dbReference type="SUPFAM" id="SSF56112">
    <property type="entry name" value="Protein kinase-like (PK-like)"/>
    <property type="match status" value="1"/>
</dbReference>
<dbReference type="EMBL" id="JASPKZ010004930">
    <property type="protein sequence ID" value="KAJ9589568.1"/>
    <property type="molecule type" value="Genomic_DNA"/>
</dbReference>
<evidence type="ECO:0000256" key="2">
    <source>
        <dbReference type="ARBA" id="ARBA00022840"/>
    </source>
</evidence>